<evidence type="ECO:0000313" key="3">
    <source>
        <dbReference type="Proteomes" id="UP001232245"/>
    </source>
</evidence>
<accession>A0ABT9Z4R6</accession>
<dbReference type="EC" id="4.2.2.6" evidence="2"/>
<gene>
    <name evidence="2" type="ORF">J2S02_003325</name>
</gene>
<feature type="domain" description="Oligogalacturonate lyase" evidence="1">
    <location>
        <begin position="1"/>
        <end position="382"/>
    </location>
</feature>
<protein>
    <submittedName>
        <fullName evidence="2">Oligogalacturonide lyase</fullName>
        <ecNumber evidence="2">4.2.2.6</ecNumber>
    </submittedName>
</protein>
<dbReference type="RefSeq" id="WP_307190763.1">
    <property type="nucleotide sequence ID" value="NZ_JAUSTZ010000007.1"/>
</dbReference>
<dbReference type="Gene3D" id="2.130.10.10">
    <property type="entry name" value="YVTN repeat-like/Quinoprotein amine dehydrogenase"/>
    <property type="match status" value="1"/>
</dbReference>
<sequence length="398" mass="45667">MAKGTKSKAERKIYRDPLTNVKITQLTNYFAHSYHLYFTNNGWYDHNSKLLFGSDRNNCTNLYSIDLNSGEITQLTDFNREQKPGIQGTFINPTKLEAYFIVDTFIIAIDLKSYDEQVLFQLPNGFKFSNLSCTADGTLLCFGLTEDLTTSINSNLSGGYVGFTEMEAARPLSKICLLNLKTGEVKVVHEEHRWIGHVNASPTKPNILTFCHEGPWDIVDHRIWVLDIENGEKWKVATEGDMKFAGHEYWHADGMTIGYHGFTQTLERKDGKFLGSIKYDNTEKEEFDFPYQNMHIHSKDTEFIVGDGQQTTAYHGEFYQDCLFLWKKINGVLEGPRVLCKHRSSFHIQQIHVHPCFSPDKKNILFTSDRDGYGNVYLAEVPIFETLPLLNEDKLLVK</sequence>
<comment type="caution">
    <text evidence="2">The sequence shown here is derived from an EMBL/GenBank/DDBJ whole genome shotgun (WGS) entry which is preliminary data.</text>
</comment>
<dbReference type="SUPFAM" id="SSF69304">
    <property type="entry name" value="Tricorn protease N-terminal domain"/>
    <property type="match status" value="1"/>
</dbReference>
<name>A0ABT9Z4R6_9BACI</name>
<keyword evidence="3" id="KW-1185">Reference proteome</keyword>
<organism evidence="2 3">
    <name type="scientific">Metabacillus niabensis</name>
    <dbReference type="NCBI Taxonomy" id="324854"/>
    <lineage>
        <taxon>Bacteria</taxon>
        <taxon>Bacillati</taxon>
        <taxon>Bacillota</taxon>
        <taxon>Bacilli</taxon>
        <taxon>Bacillales</taxon>
        <taxon>Bacillaceae</taxon>
        <taxon>Metabacillus</taxon>
    </lineage>
</organism>
<dbReference type="InterPro" id="IPR027946">
    <property type="entry name" value="Ogl_dom"/>
</dbReference>
<proteinExistence type="predicted"/>
<dbReference type="EMBL" id="JAUSTZ010000007">
    <property type="protein sequence ID" value="MDQ0226980.1"/>
    <property type="molecule type" value="Genomic_DNA"/>
</dbReference>
<dbReference type="GO" id="GO:0047487">
    <property type="term" value="F:oligogalacturonide lyase activity"/>
    <property type="evidence" value="ECO:0007669"/>
    <property type="project" value="UniProtKB-EC"/>
</dbReference>
<dbReference type="Pfam" id="PF14583">
    <property type="entry name" value="Pectate_lyase22"/>
    <property type="match status" value="1"/>
</dbReference>
<evidence type="ECO:0000313" key="2">
    <source>
        <dbReference type="EMBL" id="MDQ0226980.1"/>
    </source>
</evidence>
<evidence type="ECO:0000259" key="1">
    <source>
        <dbReference type="Pfam" id="PF14583"/>
    </source>
</evidence>
<dbReference type="InterPro" id="IPR015943">
    <property type="entry name" value="WD40/YVTN_repeat-like_dom_sf"/>
</dbReference>
<keyword evidence="2" id="KW-0456">Lyase</keyword>
<dbReference type="Proteomes" id="UP001232245">
    <property type="component" value="Unassembled WGS sequence"/>
</dbReference>
<reference evidence="2 3" key="1">
    <citation type="submission" date="2023-07" db="EMBL/GenBank/DDBJ databases">
        <title>Genomic Encyclopedia of Type Strains, Phase IV (KMG-IV): sequencing the most valuable type-strain genomes for metagenomic binning, comparative biology and taxonomic classification.</title>
        <authorList>
            <person name="Goeker M."/>
        </authorList>
    </citation>
    <scope>NUCLEOTIDE SEQUENCE [LARGE SCALE GENOMIC DNA]</scope>
    <source>
        <strain evidence="2 3">DSM 17723</strain>
    </source>
</reference>